<name>A0A8S5PXL1_9CAUD</name>
<protein>
    <submittedName>
        <fullName evidence="1">Uncharacterized protein</fullName>
    </submittedName>
</protein>
<reference evidence="1" key="1">
    <citation type="journal article" date="2021" name="Proc. Natl. Acad. Sci. U.S.A.">
        <title>A Catalog of Tens of Thousands of Viruses from Human Metagenomes Reveals Hidden Associations with Chronic Diseases.</title>
        <authorList>
            <person name="Tisza M.J."/>
            <person name="Buck C.B."/>
        </authorList>
    </citation>
    <scope>NUCLEOTIDE SEQUENCE</scope>
    <source>
        <strain evidence="1">Ctq9w2</strain>
    </source>
</reference>
<sequence length="77" mass="9273">MQMKREEYYRHGMEDLDPNYDDSNAEMYSYEQEADTWEDEMAEGVHIENIHMYGDPLCKIPVNMYDCYYVKRVAGNM</sequence>
<organism evidence="1">
    <name type="scientific">Myoviridae sp. ctq9w2</name>
    <dbReference type="NCBI Taxonomy" id="2825177"/>
    <lineage>
        <taxon>Viruses</taxon>
        <taxon>Duplodnaviria</taxon>
        <taxon>Heunggongvirae</taxon>
        <taxon>Uroviricota</taxon>
        <taxon>Caudoviricetes</taxon>
    </lineage>
</organism>
<dbReference type="EMBL" id="BK015530">
    <property type="protein sequence ID" value="DAE11329.1"/>
    <property type="molecule type" value="Genomic_DNA"/>
</dbReference>
<evidence type="ECO:0000313" key="1">
    <source>
        <dbReference type="EMBL" id="DAE11329.1"/>
    </source>
</evidence>
<accession>A0A8S5PXL1</accession>
<proteinExistence type="predicted"/>